<keyword evidence="1" id="KW-0597">Phosphoprotein</keyword>
<sequence>MTTATVSGKCILVVEDDYLLAREVCNDLQEHGATVLGPAPTVHYAQLMLGKRRIDGAVLDIRLFGEDVYRLVDQLIDDRIPVVFATAFDKAQIAEKYRFIEALHKPICLKSLREKVAHFKPLPQSANDKLDKEPPLERVKPRESQSLSERWAAVLVRAMKDGQF</sequence>
<keyword evidence="5" id="KW-1185">Reference proteome</keyword>
<dbReference type="PROSITE" id="PS50110">
    <property type="entry name" value="RESPONSE_REGULATORY"/>
    <property type="match status" value="1"/>
</dbReference>
<dbReference type="Gene3D" id="3.40.50.2300">
    <property type="match status" value="1"/>
</dbReference>
<evidence type="ECO:0000259" key="3">
    <source>
        <dbReference type="PROSITE" id="PS50110"/>
    </source>
</evidence>
<dbReference type="Proteomes" id="UP000596977">
    <property type="component" value="Unassembled WGS sequence"/>
</dbReference>
<gene>
    <name evidence="4" type="ORF">GCM10011499_33200</name>
</gene>
<feature type="modified residue" description="4-aspartylphosphate" evidence="1">
    <location>
        <position position="60"/>
    </location>
</feature>
<protein>
    <recommendedName>
        <fullName evidence="3">Response regulatory domain-containing protein</fullName>
    </recommendedName>
</protein>
<comment type="caution">
    <text evidence="4">The sequence shown here is derived from an EMBL/GenBank/DDBJ whole genome shotgun (WGS) entry which is preliminary data.</text>
</comment>
<accession>A0A916RN34</accession>
<dbReference type="InterPro" id="IPR011006">
    <property type="entry name" value="CheY-like_superfamily"/>
</dbReference>
<dbReference type="GO" id="GO:0000160">
    <property type="term" value="P:phosphorelay signal transduction system"/>
    <property type="evidence" value="ECO:0007669"/>
    <property type="project" value="InterPro"/>
</dbReference>
<evidence type="ECO:0000256" key="1">
    <source>
        <dbReference type="PROSITE-ProRule" id="PRU00169"/>
    </source>
</evidence>
<dbReference type="AlphaFoldDB" id="A0A916RN34"/>
<feature type="domain" description="Response regulatory" evidence="3">
    <location>
        <begin position="10"/>
        <end position="120"/>
    </location>
</feature>
<dbReference type="SMART" id="SM00448">
    <property type="entry name" value="REC"/>
    <property type="match status" value="1"/>
</dbReference>
<reference evidence="4 5" key="1">
    <citation type="journal article" date="2014" name="Int. J. Syst. Evol. Microbiol.">
        <title>Complete genome sequence of Corynebacterium casei LMG S-19264T (=DSM 44701T), isolated from a smear-ripened cheese.</title>
        <authorList>
            <consortium name="US DOE Joint Genome Institute (JGI-PGF)"/>
            <person name="Walter F."/>
            <person name="Albersmeier A."/>
            <person name="Kalinowski J."/>
            <person name="Ruckert C."/>
        </authorList>
    </citation>
    <scope>NUCLEOTIDE SEQUENCE [LARGE SCALE GENOMIC DNA]</scope>
    <source>
        <strain evidence="4 5">CGMCC 1.15896</strain>
    </source>
</reference>
<organism evidence="4 5">
    <name type="scientific">Pelagibacterium lentulum</name>
    <dbReference type="NCBI Taxonomy" id="2029865"/>
    <lineage>
        <taxon>Bacteria</taxon>
        <taxon>Pseudomonadati</taxon>
        <taxon>Pseudomonadota</taxon>
        <taxon>Alphaproteobacteria</taxon>
        <taxon>Hyphomicrobiales</taxon>
        <taxon>Devosiaceae</taxon>
        <taxon>Pelagibacterium</taxon>
    </lineage>
</organism>
<proteinExistence type="predicted"/>
<feature type="compositionally biased region" description="Basic and acidic residues" evidence="2">
    <location>
        <begin position="128"/>
        <end position="143"/>
    </location>
</feature>
<dbReference type="Pfam" id="PF00072">
    <property type="entry name" value="Response_reg"/>
    <property type="match status" value="1"/>
</dbReference>
<dbReference type="InterPro" id="IPR001789">
    <property type="entry name" value="Sig_transdc_resp-reg_receiver"/>
</dbReference>
<evidence type="ECO:0000313" key="5">
    <source>
        <dbReference type="Proteomes" id="UP000596977"/>
    </source>
</evidence>
<name>A0A916RN34_9HYPH</name>
<evidence type="ECO:0000313" key="4">
    <source>
        <dbReference type="EMBL" id="GGA60328.1"/>
    </source>
</evidence>
<feature type="region of interest" description="Disordered" evidence="2">
    <location>
        <begin position="123"/>
        <end position="146"/>
    </location>
</feature>
<dbReference type="EMBL" id="BMKB01000006">
    <property type="protein sequence ID" value="GGA60328.1"/>
    <property type="molecule type" value="Genomic_DNA"/>
</dbReference>
<evidence type="ECO:0000256" key="2">
    <source>
        <dbReference type="SAM" id="MobiDB-lite"/>
    </source>
</evidence>
<dbReference type="RefSeq" id="WP_164734812.1">
    <property type="nucleotide sequence ID" value="NZ_BMKB01000006.1"/>
</dbReference>
<dbReference type="SUPFAM" id="SSF52172">
    <property type="entry name" value="CheY-like"/>
    <property type="match status" value="1"/>
</dbReference>